<dbReference type="EMBL" id="JAABOA010001448">
    <property type="protein sequence ID" value="KAF9581530.1"/>
    <property type="molecule type" value="Genomic_DNA"/>
</dbReference>
<gene>
    <name evidence="2" type="ORF">BGW38_001419</name>
</gene>
<dbReference type="PANTHER" id="PTHR47934:SF6">
    <property type="entry name" value="MITOCHONDRIAL GROUP I INTRON SPLICING FACTOR CCM1-RELATED"/>
    <property type="match status" value="1"/>
</dbReference>
<proteinExistence type="predicted"/>
<reference evidence="2" key="1">
    <citation type="journal article" date="2020" name="Fungal Divers.">
        <title>Resolving the Mortierellaceae phylogeny through synthesis of multi-gene phylogenetics and phylogenomics.</title>
        <authorList>
            <person name="Vandepol N."/>
            <person name="Liber J."/>
            <person name="Desiro A."/>
            <person name="Na H."/>
            <person name="Kennedy M."/>
            <person name="Barry K."/>
            <person name="Grigoriev I.V."/>
            <person name="Miller A.N."/>
            <person name="O'Donnell K."/>
            <person name="Stajich J.E."/>
            <person name="Bonito G."/>
        </authorList>
    </citation>
    <scope>NUCLEOTIDE SEQUENCE</scope>
    <source>
        <strain evidence="2">KOD1015</strain>
    </source>
</reference>
<dbReference type="GO" id="GO:0007005">
    <property type="term" value="P:mitochondrion organization"/>
    <property type="evidence" value="ECO:0007669"/>
    <property type="project" value="TreeGrafter"/>
</dbReference>
<dbReference type="Gene3D" id="1.25.40.10">
    <property type="entry name" value="Tetratricopeptide repeat domain"/>
    <property type="match status" value="1"/>
</dbReference>
<dbReference type="InterPro" id="IPR051114">
    <property type="entry name" value="Mito_RNA_Proc_CCM1"/>
</dbReference>
<feature type="compositionally biased region" description="Low complexity" evidence="1">
    <location>
        <begin position="1062"/>
        <end position="1083"/>
    </location>
</feature>
<accession>A0A9P6KE96</accession>
<dbReference type="InterPro" id="IPR011990">
    <property type="entry name" value="TPR-like_helical_dom_sf"/>
</dbReference>
<dbReference type="GO" id="GO:0006396">
    <property type="term" value="P:RNA processing"/>
    <property type="evidence" value="ECO:0007669"/>
    <property type="project" value="TreeGrafter"/>
</dbReference>
<dbReference type="Proteomes" id="UP000780801">
    <property type="component" value="Unassembled WGS sequence"/>
</dbReference>
<evidence type="ECO:0000313" key="2">
    <source>
        <dbReference type="EMBL" id="KAF9581530.1"/>
    </source>
</evidence>
<organism evidence="2 3">
    <name type="scientific">Lunasporangiospora selenospora</name>
    <dbReference type="NCBI Taxonomy" id="979761"/>
    <lineage>
        <taxon>Eukaryota</taxon>
        <taxon>Fungi</taxon>
        <taxon>Fungi incertae sedis</taxon>
        <taxon>Mucoromycota</taxon>
        <taxon>Mortierellomycotina</taxon>
        <taxon>Mortierellomycetes</taxon>
        <taxon>Mortierellales</taxon>
        <taxon>Mortierellaceae</taxon>
        <taxon>Lunasporangiospora</taxon>
    </lineage>
</organism>
<evidence type="ECO:0000313" key="3">
    <source>
        <dbReference type="Proteomes" id="UP000780801"/>
    </source>
</evidence>
<dbReference type="GO" id="GO:0005739">
    <property type="term" value="C:mitochondrion"/>
    <property type="evidence" value="ECO:0007669"/>
    <property type="project" value="TreeGrafter"/>
</dbReference>
<dbReference type="OrthoDB" id="185373at2759"/>
<name>A0A9P6KE96_9FUNG</name>
<protein>
    <submittedName>
        <fullName evidence="2">Uncharacterized protein</fullName>
    </submittedName>
</protein>
<feature type="region of interest" description="Disordered" evidence="1">
    <location>
        <begin position="1054"/>
        <end position="1092"/>
    </location>
</feature>
<dbReference type="PANTHER" id="PTHR47934">
    <property type="entry name" value="PENTATRICOPEPTIDE REPEAT-CONTAINING PROTEIN PET309, MITOCHONDRIAL"/>
    <property type="match status" value="1"/>
</dbReference>
<dbReference type="AlphaFoldDB" id="A0A9P6KE96"/>
<feature type="compositionally biased region" description="Low complexity" evidence="1">
    <location>
        <begin position="659"/>
        <end position="680"/>
    </location>
</feature>
<keyword evidence="3" id="KW-1185">Reference proteome</keyword>
<sequence>MHSVARTAKARAPFGWAIVGTSSTSTSTTASSSPSGLLHSAHSLHPSRAGSTLACRSIPTKTLSCRLVSKSNTTTTTATAIATAHHRALAASFRHSWTRQHYSTQSAGSTSSSSSSGSVTIQELEQYLAKADYEGFQRACSALQQPSSTTTRSGPGAATKEVYHFLLKTLSDTPQAFAPLSSLPSTGLAAAAAAGTEASQELVKNDPVNYAIGVLTEMRLASSASSITAVGPGRQGWESAWILVDAIRHGRLPAVMSPDLWELPKLDLPLTAELWKGMFECIQEAARLGGGATTTLSSHPYKSELDTTTYLMADQLMKTGNVEMDDQLWSHVLQAYGNAGAKKKILEITPRLGPIQPTNARLFAALAEALANIGATGRAMGIVQTLFSTVEILPTLDPVLAIARQHAKKGDYGLIRESYSLCEQAAARKSADGSGEGYDPQQMAELARLFVQSGNVALDRMVRVNSTDFKNRQADVLPENVLPGMLTPPKLSVFERIEAEHLEKKTREMMDTIPSAEWTTEDYDQWMKVTTRLNLLDAQHWPVDKHAGLILDKMKQNGIKPLKSTYFSLMDCLARTRQFGPSRMNGKAFDQVERVFEEMVREGYTPKSPQDFKPLLEACCGLYSHSPFAIGQWMYTNQLYPVSLESIHKVEQMMESALGSTSDQTLDTSTTASSSSGSVDTGVENTDIHLYHDSTTLATVLAGLAFGDRLEELWSRWDELPLLGVERNATLYQTVIGASQSQEKMARYVLRHLRHDLIKEQPAIPITPALLAGLLNCCIRTEDAPTARSLIAQFSKEIQKTSEWYEPMVRACLMIDDMEEDGLTLLEEMRNREMEHSGEFYEFMMKYLVTKRGDYAGARNLFKEFIAHEKRTLTQMLAANKRRYPSTLKEDELDQDIPILQASYRELSNRVARNASPSRHQVERVPITPRTATLLNLLLMSHLRERGELLEMDRRMPSGFSEGPKERLRDAQAVVHYLVGETKTPGPIQTSTSDSVSAKAGNETPGRLVYVNKYVLGEYIEACIKEGSPEMLQEADWALNKILPRVIGESKMAKDARRLRQSFESAKAKSASSSFSSFSPAEPTTQHDHTPA</sequence>
<feature type="region of interest" description="Disordered" evidence="1">
    <location>
        <begin position="658"/>
        <end position="680"/>
    </location>
</feature>
<evidence type="ECO:0000256" key="1">
    <source>
        <dbReference type="SAM" id="MobiDB-lite"/>
    </source>
</evidence>
<comment type="caution">
    <text evidence="2">The sequence shown here is derived from an EMBL/GenBank/DDBJ whole genome shotgun (WGS) entry which is preliminary data.</text>
</comment>
<dbReference type="GO" id="GO:0003729">
    <property type="term" value="F:mRNA binding"/>
    <property type="evidence" value="ECO:0007669"/>
    <property type="project" value="TreeGrafter"/>
</dbReference>